<dbReference type="PANTHER" id="PTHR11879">
    <property type="entry name" value="ASPARTATE AMINOTRANSFERASE"/>
    <property type="match status" value="1"/>
</dbReference>
<accession>A0A518I474</accession>
<comment type="similarity">
    <text evidence="2">Belongs to the class-I pyridoxal-phosphate-dependent aminotransferase family.</text>
</comment>
<evidence type="ECO:0000256" key="5">
    <source>
        <dbReference type="ARBA" id="ARBA00022679"/>
    </source>
</evidence>
<keyword evidence="4 9" id="KW-0032">Aminotransferase</keyword>
<evidence type="ECO:0000256" key="7">
    <source>
        <dbReference type="SAM" id="MobiDB-lite"/>
    </source>
</evidence>
<dbReference type="Gene3D" id="3.90.1150.10">
    <property type="entry name" value="Aspartate Aminotransferase, domain 1"/>
    <property type="match status" value="1"/>
</dbReference>
<dbReference type="FunFam" id="3.40.640.10:FF:000066">
    <property type="entry name" value="Aspartate aminotransferase"/>
    <property type="match status" value="1"/>
</dbReference>
<comment type="subunit">
    <text evidence="3">Homodimer.</text>
</comment>
<comment type="cofactor">
    <cofactor evidence="1">
        <name>pyridoxal 5'-phosphate</name>
        <dbReference type="ChEBI" id="CHEBI:597326"/>
    </cofactor>
</comment>
<evidence type="ECO:0000256" key="4">
    <source>
        <dbReference type="ARBA" id="ARBA00022576"/>
    </source>
</evidence>
<dbReference type="PANTHER" id="PTHR11879:SF22">
    <property type="entry name" value="ASPARTATE AMINOTRANSFERASE, MITOCHONDRIAL"/>
    <property type="match status" value="1"/>
</dbReference>
<gene>
    <name evidence="9" type="primary">aspC_3</name>
    <name evidence="9" type="ORF">Enr13x_78130</name>
</gene>
<dbReference type="CDD" id="cd00609">
    <property type="entry name" value="AAT_like"/>
    <property type="match status" value="1"/>
</dbReference>
<dbReference type="AlphaFoldDB" id="A0A518I474"/>
<feature type="domain" description="Aminotransferase class I/classII large" evidence="8">
    <location>
        <begin position="91"/>
        <end position="454"/>
    </location>
</feature>
<evidence type="ECO:0000259" key="8">
    <source>
        <dbReference type="Pfam" id="PF00155"/>
    </source>
</evidence>
<dbReference type="Proteomes" id="UP000319004">
    <property type="component" value="Chromosome"/>
</dbReference>
<dbReference type="InterPro" id="IPR015422">
    <property type="entry name" value="PyrdxlP-dep_Trfase_small"/>
</dbReference>
<dbReference type="Gene3D" id="3.40.640.10">
    <property type="entry name" value="Type I PLP-dependent aspartate aminotransferase-like (Major domain)"/>
    <property type="match status" value="1"/>
</dbReference>
<sequence>MRPSCADETSPAEGASATDLNQKAAPWVGDRIAELPLLHYDSRALATSISSPGLAHARATIMSHRFSVIQTAPPDAILGLTEAFNADPNPDKMNLSVGVYKDENGQTPILKSVKAAEQKILDSEATKGYLSIDGLPEYRADVRNLVFGETLAADRVAVLQTPGGTGALRVAADFMRTQLPKARIWMPNPTWANHPAIFAAAGLSSETYRYLGDDRTSLDLDGMLAALNDNAKPGDAILLHGCCHNPTGIDPTAEDWKQIASVIAEKNLLPLIDFAYQGFGDGIEQDAVGLRTVLEHVDEAIVCTSFSKNFGLYSERVGAVSLVAADVEQCTAALSQLKRVVRTNYSNPPRHGGAIVATILADEQLTRLWKEELETMRLRITRLREQFVETMKSTGSGHDFSFLLRQKGMFSYSGLSPMQVDELKSKHGIYIVGSGRINVAGMSETKMNSFCEAVASVMS</sequence>
<dbReference type="PRINTS" id="PR00799">
    <property type="entry name" value="TRANSAMINASE"/>
</dbReference>
<dbReference type="GO" id="GO:0004069">
    <property type="term" value="F:L-aspartate:2-oxoglutarate aminotransferase activity"/>
    <property type="evidence" value="ECO:0007669"/>
    <property type="project" value="UniProtKB-EC"/>
</dbReference>
<keyword evidence="10" id="KW-1185">Reference proteome</keyword>
<dbReference type="GO" id="GO:0042802">
    <property type="term" value="F:identical protein binding"/>
    <property type="evidence" value="ECO:0007669"/>
    <property type="project" value="TreeGrafter"/>
</dbReference>
<dbReference type="InterPro" id="IPR004839">
    <property type="entry name" value="Aminotransferase_I/II_large"/>
</dbReference>
<dbReference type="InterPro" id="IPR015424">
    <property type="entry name" value="PyrdxlP-dep_Trfase"/>
</dbReference>
<keyword evidence="6" id="KW-0663">Pyridoxal phosphate</keyword>
<dbReference type="Pfam" id="PF00155">
    <property type="entry name" value="Aminotran_1_2"/>
    <property type="match status" value="1"/>
</dbReference>
<evidence type="ECO:0000256" key="6">
    <source>
        <dbReference type="ARBA" id="ARBA00022898"/>
    </source>
</evidence>
<dbReference type="SUPFAM" id="SSF53383">
    <property type="entry name" value="PLP-dependent transferases"/>
    <property type="match status" value="1"/>
</dbReference>
<dbReference type="GO" id="GO:0006520">
    <property type="term" value="P:amino acid metabolic process"/>
    <property type="evidence" value="ECO:0007669"/>
    <property type="project" value="InterPro"/>
</dbReference>
<name>A0A518I474_9BACT</name>
<reference evidence="9 10" key="1">
    <citation type="submission" date="2019-03" db="EMBL/GenBank/DDBJ databases">
        <title>Deep-cultivation of Planctomycetes and their phenomic and genomic characterization uncovers novel biology.</title>
        <authorList>
            <person name="Wiegand S."/>
            <person name="Jogler M."/>
            <person name="Boedeker C."/>
            <person name="Pinto D."/>
            <person name="Vollmers J."/>
            <person name="Rivas-Marin E."/>
            <person name="Kohn T."/>
            <person name="Peeters S.H."/>
            <person name="Heuer A."/>
            <person name="Rast P."/>
            <person name="Oberbeckmann S."/>
            <person name="Bunk B."/>
            <person name="Jeske O."/>
            <person name="Meyerdierks A."/>
            <person name="Storesund J.E."/>
            <person name="Kallscheuer N."/>
            <person name="Luecker S."/>
            <person name="Lage O.M."/>
            <person name="Pohl T."/>
            <person name="Merkel B.J."/>
            <person name="Hornburger P."/>
            <person name="Mueller R.-W."/>
            <person name="Bruemmer F."/>
            <person name="Labrenz M."/>
            <person name="Spormann A.M."/>
            <person name="Op den Camp H."/>
            <person name="Overmann J."/>
            <person name="Amann R."/>
            <person name="Jetten M.S.M."/>
            <person name="Mascher T."/>
            <person name="Medema M.H."/>
            <person name="Devos D.P."/>
            <person name="Kaster A.-K."/>
            <person name="Ovreas L."/>
            <person name="Rohde M."/>
            <person name="Galperin M.Y."/>
            <person name="Jogler C."/>
        </authorList>
    </citation>
    <scope>NUCLEOTIDE SEQUENCE [LARGE SCALE GENOMIC DNA]</scope>
    <source>
        <strain evidence="9 10">Enr13</strain>
    </source>
</reference>
<proteinExistence type="inferred from homology"/>
<evidence type="ECO:0000313" key="10">
    <source>
        <dbReference type="Proteomes" id="UP000319004"/>
    </source>
</evidence>
<dbReference type="NCBIfam" id="NF006719">
    <property type="entry name" value="PRK09257.1"/>
    <property type="match status" value="1"/>
</dbReference>
<dbReference type="InterPro" id="IPR000796">
    <property type="entry name" value="Asp_trans"/>
</dbReference>
<dbReference type="InterPro" id="IPR015421">
    <property type="entry name" value="PyrdxlP-dep_Trfase_major"/>
</dbReference>
<feature type="region of interest" description="Disordered" evidence="7">
    <location>
        <begin position="1"/>
        <end position="20"/>
    </location>
</feature>
<evidence type="ECO:0000256" key="3">
    <source>
        <dbReference type="ARBA" id="ARBA00011738"/>
    </source>
</evidence>
<dbReference type="EC" id="2.6.1.1" evidence="9"/>
<keyword evidence="5 9" id="KW-0808">Transferase</keyword>
<evidence type="ECO:0000313" key="9">
    <source>
        <dbReference type="EMBL" id="QDV47901.1"/>
    </source>
</evidence>
<dbReference type="EMBL" id="CP037423">
    <property type="protein sequence ID" value="QDV47901.1"/>
    <property type="molecule type" value="Genomic_DNA"/>
</dbReference>
<evidence type="ECO:0000256" key="2">
    <source>
        <dbReference type="ARBA" id="ARBA00007441"/>
    </source>
</evidence>
<dbReference type="KEGG" id="snep:Enr13x_78130"/>
<dbReference type="GO" id="GO:0030170">
    <property type="term" value="F:pyridoxal phosphate binding"/>
    <property type="evidence" value="ECO:0007669"/>
    <property type="project" value="InterPro"/>
</dbReference>
<organism evidence="9 10">
    <name type="scientific">Stieleria neptunia</name>
    <dbReference type="NCBI Taxonomy" id="2527979"/>
    <lineage>
        <taxon>Bacteria</taxon>
        <taxon>Pseudomonadati</taxon>
        <taxon>Planctomycetota</taxon>
        <taxon>Planctomycetia</taxon>
        <taxon>Pirellulales</taxon>
        <taxon>Pirellulaceae</taxon>
        <taxon>Stieleria</taxon>
    </lineage>
</organism>
<protein>
    <submittedName>
        <fullName evidence="9">Aspartate aminotransferase</fullName>
        <ecNumber evidence="9">2.6.1.1</ecNumber>
    </submittedName>
</protein>
<evidence type="ECO:0000256" key="1">
    <source>
        <dbReference type="ARBA" id="ARBA00001933"/>
    </source>
</evidence>